<dbReference type="RefSeq" id="XP_013336252.1">
    <property type="nucleotide sequence ID" value="XM_013480798.1"/>
</dbReference>
<organism evidence="2 3">
    <name type="scientific">Eimeria maxima</name>
    <name type="common">Coccidian parasite</name>
    <dbReference type="NCBI Taxonomy" id="5804"/>
    <lineage>
        <taxon>Eukaryota</taxon>
        <taxon>Sar</taxon>
        <taxon>Alveolata</taxon>
        <taxon>Apicomplexa</taxon>
        <taxon>Conoidasida</taxon>
        <taxon>Coccidia</taxon>
        <taxon>Eucoccidiorida</taxon>
        <taxon>Eimeriorina</taxon>
        <taxon>Eimeriidae</taxon>
        <taxon>Eimeria</taxon>
    </lineage>
</organism>
<dbReference type="GeneID" id="25339808"/>
<feature type="chain" id="PRO_5004673516" evidence="1">
    <location>
        <begin position="25"/>
        <end position="166"/>
    </location>
</feature>
<evidence type="ECO:0000313" key="2">
    <source>
        <dbReference type="EMBL" id="CDJ59605.1"/>
    </source>
</evidence>
<name>U6MD82_EIMMA</name>
<dbReference type="Proteomes" id="UP000030763">
    <property type="component" value="Unassembled WGS sequence"/>
</dbReference>
<accession>U6MD82</accession>
<dbReference type="AlphaFoldDB" id="U6MD82"/>
<proteinExistence type="predicted"/>
<evidence type="ECO:0000313" key="3">
    <source>
        <dbReference type="Proteomes" id="UP000030763"/>
    </source>
</evidence>
<sequence>MQSSAPASLLQAVKLVFLVPLSSLTETAVELDQGGAPLQQLEGPETYEETRRPVIRKGHMTILALAVLQIAVLLSMIASKKAAVLKGEGRSSRYVAQVPSYFTHERGLLPIFKKHGTFQLMLWSWDPIMCCENQCVLNIVSTYLSFKQVWFERNKSTLSVGLHLGS</sequence>
<reference evidence="2" key="2">
    <citation type="submission" date="2013-10" db="EMBL/GenBank/DDBJ databases">
        <authorList>
            <person name="Aslett M."/>
        </authorList>
    </citation>
    <scope>NUCLEOTIDE SEQUENCE [LARGE SCALE GENOMIC DNA]</scope>
    <source>
        <strain evidence="2">Weybridge</strain>
    </source>
</reference>
<gene>
    <name evidence="2" type="ORF">EMWEY_00058220</name>
</gene>
<feature type="signal peptide" evidence="1">
    <location>
        <begin position="1"/>
        <end position="24"/>
    </location>
</feature>
<dbReference type="VEuPathDB" id="ToxoDB:EMWEY_00058220"/>
<keyword evidence="1" id="KW-0732">Signal</keyword>
<reference evidence="2" key="1">
    <citation type="submission" date="2013-10" db="EMBL/GenBank/DDBJ databases">
        <title>Genomic analysis of the causative agents of coccidiosis in chickens.</title>
        <authorList>
            <person name="Reid A.J."/>
            <person name="Blake D."/>
            <person name="Billington K."/>
            <person name="Browne H."/>
            <person name="Dunn M."/>
            <person name="Hung S."/>
            <person name="Kawahara F."/>
            <person name="Miranda-Saavedra D."/>
            <person name="Mourier T."/>
            <person name="Nagra H."/>
            <person name="Otto T.D."/>
            <person name="Rawlings N."/>
            <person name="Sanchez A."/>
            <person name="Sanders M."/>
            <person name="Subramaniam C."/>
            <person name="Tay Y."/>
            <person name="Dear P."/>
            <person name="Doerig C."/>
            <person name="Gruber A."/>
            <person name="Parkinson J."/>
            <person name="Shirley M."/>
            <person name="Wan K.L."/>
            <person name="Berriman M."/>
            <person name="Tomley F."/>
            <person name="Pain A."/>
        </authorList>
    </citation>
    <scope>NUCLEOTIDE SEQUENCE [LARGE SCALE GENOMIC DNA]</scope>
    <source>
        <strain evidence="2">Weybridge</strain>
    </source>
</reference>
<keyword evidence="3" id="KW-1185">Reference proteome</keyword>
<protein>
    <submittedName>
        <fullName evidence="2">Uncharacterized protein</fullName>
    </submittedName>
</protein>
<evidence type="ECO:0000256" key="1">
    <source>
        <dbReference type="SAM" id="SignalP"/>
    </source>
</evidence>
<dbReference type="EMBL" id="HG720604">
    <property type="protein sequence ID" value="CDJ59605.1"/>
    <property type="molecule type" value="Genomic_DNA"/>
</dbReference>